<gene>
    <name evidence="2" type="ORF">JI435_303580</name>
</gene>
<keyword evidence="1" id="KW-0812">Transmembrane</keyword>
<dbReference type="AlphaFoldDB" id="A0A7U2FBA9"/>
<dbReference type="VEuPathDB" id="FungiDB:JI435_303580"/>
<evidence type="ECO:0000313" key="2">
    <source>
        <dbReference type="EMBL" id="QRD02132.1"/>
    </source>
</evidence>
<name>A0A7U2FBA9_PHANO</name>
<evidence type="ECO:0000313" key="3">
    <source>
        <dbReference type="Proteomes" id="UP000663193"/>
    </source>
</evidence>
<keyword evidence="3" id="KW-1185">Reference proteome</keyword>
<dbReference type="Proteomes" id="UP000663193">
    <property type="component" value="Chromosome 13"/>
</dbReference>
<feature type="transmembrane region" description="Helical" evidence="1">
    <location>
        <begin position="62"/>
        <end position="87"/>
    </location>
</feature>
<protein>
    <submittedName>
        <fullName evidence="2">Uncharacterized protein</fullName>
    </submittedName>
</protein>
<keyword evidence="1" id="KW-0472">Membrane</keyword>
<keyword evidence="1" id="KW-1133">Transmembrane helix</keyword>
<organism evidence="2 3">
    <name type="scientific">Phaeosphaeria nodorum (strain SN15 / ATCC MYA-4574 / FGSC 10173)</name>
    <name type="common">Glume blotch fungus</name>
    <name type="synonym">Parastagonospora nodorum</name>
    <dbReference type="NCBI Taxonomy" id="321614"/>
    <lineage>
        <taxon>Eukaryota</taxon>
        <taxon>Fungi</taxon>
        <taxon>Dikarya</taxon>
        <taxon>Ascomycota</taxon>
        <taxon>Pezizomycotina</taxon>
        <taxon>Dothideomycetes</taxon>
        <taxon>Pleosporomycetidae</taxon>
        <taxon>Pleosporales</taxon>
        <taxon>Pleosporineae</taxon>
        <taxon>Phaeosphaeriaceae</taxon>
        <taxon>Parastagonospora</taxon>
    </lineage>
</organism>
<dbReference type="EMBL" id="CP069035">
    <property type="protein sequence ID" value="QRD02132.1"/>
    <property type="molecule type" value="Genomic_DNA"/>
</dbReference>
<evidence type="ECO:0000256" key="1">
    <source>
        <dbReference type="SAM" id="Phobius"/>
    </source>
</evidence>
<reference evidence="3" key="1">
    <citation type="journal article" date="2021" name="BMC Genomics">
        <title>Chromosome-level genome assembly and manually-curated proteome of model necrotroph Parastagonospora nodorum Sn15 reveals a genome-wide trove of candidate effector homologs, and redundancy of virulence-related functions within an accessory chromosome.</title>
        <authorList>
            <person name="Bertazzoni S."/>
            <person name="Jones D.A.B."/>
            <person name="Phan H.T."/>
            <person name="Tan K.-C."/>
            <person name="Hane J.K."/>
        </authorList>
    </citation>
    <scope>NUCLEOTIDE SEQUENCE [LARGE SCALE GENOMIC DNA]</scope>
    <source>
        <strain evidence="3">SN15 / ATCC MYA-4574 / FGSC 10173)</strain>
    </source>
</reference>
<sequence>MPRESDSLQADKLSAGRLTQTRAAIPKQGYIAFSLPRACQTHYLSALHYSGLISECVDGVPYLFSIGCNLALLPMVNTSLFVLRYYTLRFWKEAKLRHVLIKLCDGLSHTMLSSNVWTLFCVCEEFRGTKVEHDYGGLRCM</sequence>
<accession>A0A7U2FBA9</accession>
<proteinExistence type="predicted"/>